<evidence type="ECO:0000256" key="9">
    <source>
        <dbReference type="ARBA" id="ARBA00023049"/>
    </source>
</evidence>
<keyword evidence="5 14" id="KW-0479">Metal-binding</keyword>
<feature type="binding site" evidence="14">
    <location>
        <position position="218"/>
    </location>
    <ligand>
        <name>Zn(2+)</name>
        <dbReference type="ChEBI" id="CHEBI:29105"/>
        <note>catalytic</note>
    </ligand>
</feature>
<dbReference type="EMBL" id="CATQJL010000112">
    <property type="protein sequence ID" value="CAJ0596104.1"/>
    <property type="molecule type" value="Genomic_DNA"/>
</dbReference>
<keyword evidence="8 14" id="KW-0862">Zinc</keyword>
<accession>A0AA36M210</accession>
<dbReference type="GO" id="GO:0008270">
    <property type="term" value="F:zinc ion binding"/>
    <property type="evidence" value="ECO:0007669"/>
    <property type="project" value="UniProtKB-UniRule"/>
</dbReference>
<feature type="disulfide bond" evidence="14">
    <location>
        <begin position="166"/>
        <end position="321"/>
    </location>
</feature>
<dbReference type="SUPFAM" id="SSF49854">
    <property type="entry name" value="Spermadhesin, CUB domain"/>
    <property type="match status" value="1"/>
</dbReference>
<dbReference type="InterPro" id="IPR034035">
    <property type="entry name" value="Astacin-like_dom"/>
</dbReference>
<comment type="subcellular location">
    <subcellularLocation>
        <location evidence="1 12">Secreted</location>
    </subcellularLocation>
</comment>
<dbReference type="PANTHER" id="PTHR10127:SF793">
    <property type="entry name" value="ZINC METALLOPROTEINASE NAS-31"/>
    <property type="match status" value="1"/>
</dbReference>
<evidence type="ECO:0000256" key="8">
    <source>
        <dbReference type="ARBA" id="ARBA00022833"/>
    </source>
</evidence>
<comment type="cofactor">
    <cofactor evidence="14 15">
        <name>Zn(2+)</name>
        <dbReference type="ChEBI" id="CHEBI:29105"/>
    </cofactor>
    <text evidence="14 15">Binds 1 zinc ion per subunit.</text>
</comment>
<proteinExistence type="predicted"/>
<dbReference type="InterPro" id="IPR006026">
    <property type="entry name" value="Peptidase_Metallo"/>
</dbReference>
<dbReference type="PIRSF" id="PIRSF036365">
    <property type="entry name" value="Astacin_nematoda"/>
    <property type="match status" value="1"/>
</dbReference>
<feature type="domain" description="CUB" evidence="16">
    <location>
        <begin position="364"/>
        <end position="482"/>
    </location>
</feature>
<evidence type="ECO:0000256" key="5">
    <source>
        <dbReference type="ARBA" id="ARBA00022723"/>
    </source>
</evidence>
<dbReference type="CDD" id="cd04280">
    <property type="entry name" value="ZnMc_astacin_like"/>
    <property type="match status" value="1"/>
</dbReference>
<dbReference type="SMART" id="SM00042">
    <property type="entry name" value="CUB"/>
    <property type="match status" value="1"/>
</dbReference>
<keyword evidence="11" id="KW-0325">Glycoprotein</keyword>
<comment type="caution">
    <text evidence="13">Lacks conserved residue(s) required for the propagation of feature annotation.</text>
</comment>
<evidence type="ECO:0000256" key="1">
    <source>
        <dbReference type="ARBA" id="ARBA00004613"/>
    </source>
</evidence>
<dbReference type="InterPro" id="IPR000859">
    <property type="entry name" value="CUB_dom"/>
</dbReference>
<name>A0AA36M210_CYLNA</name>
<feature type="binding site" evidence="14">
    <location>
        <position position="224"/>
    </location>
    <ligand>
        <name>Zn(2+)</name>
        <dbReference type="ChEBI" id="CHEBI:29105"/>
        <note>catalytic</note>
    </ligand>
</feature>
<reference evidence="18" key="1">
    <citation type="submission" date="2023-07" db="EMBL/GenBank/DDBJ databases">
        <authorList>
            <consortium name="CYATHOMIX"/>
        </authorList>
    </citation>
    <scope>NUCLEOTIDE SEQUENCE</scope>
    <source>
        <strain evidence="18">N/A</strain>
    </source>
</reference>
<dbReference type="GO" id="GO:0005576">
    <property type="term" value="C:extracellular region"/>
    <property type="evidence" value="ECO:0007669"/>
    <property type="project" value="UniProtKB-SubCell"/>
</dbReference>
<keyword evidence="9 14" id="KW-0482">Metalloprotease</keyword>
<evidence type="ECO:0000259" key="16">
    <source>
        <dbReference type="PROSITE" id="PS01180"/>
    </source>
</evidence>
<protein>
    <recommendedName>
        <fullName evidence="12">Zinc metalloproteinase</fullName>
    </recommendedName>
</protein>
<evidence type="ECO:0000259" key="17">
    <source>
        <dbReference type="PROSITE" id="PS51864"/>
    </source>
</evidence>
<dbReference type="InterPro" id="IPR001506">
    <property type="entry name" value="Peptidase_M12A"/>
</dbReference>
<evidence type="ECO:0000256" key="6">
    <source>
        <dbReference type="ARBA" id="ARBA00022729"/>
    </source>
</evidence>
<keyword evidence="4 14" id="KW-0645">Protease</keyword>
<dbReference type="GO" id="GO:0004222">
    <property type="term" value="F:metalloendopeptidase activity"/>
    <property type="evidence" value="ECO:0007669"/>
    <property type="project" value="UniProtKB-UniRule"/>
</dbReference>
<evidence type="ECO:0000256" key="13">
    <source>
        <dbReference type="PROSITE-ProRule" id="PRU00059"/>
    </source>
</evidence>
<evidence type="ECO:0000313" key="18">
    <source>
        <dbReference type="EMBL" id="CAJ0596104.1"/>
    </source>
</evidence>
<evidence type="ECO:0000256" key="7">
    <source>
        <dbReference type="ARBA" id="ARBA00022801"/>
    </source>
</evidence>
<dbReference type="Pfam" id="PF00431">
    <property type="entry name" value="CUB"/>
    <property type="match status" value="1"/>
</dbReference>
<feature type="binding site" evidence="14">
    <location>
        <position position="214"/>
    </location>
    <ligand>
        <name>Zn(2+)</name>
        <dbReference type="ChEBI" id="CHEBI:29105"/>
        <note>catalytic</note>
    </ligand>
</feature>
<evidence type="ECO:0000256" key="15">
    <source>
        <dbReference type="RuleBase" id="RU361183"/>
    </source>
</evidence>
<evidence type="ECO:0000313" key="19">
    <source>
        <dbReference type="Proteomes" id="UP001176961"/>
    </source>
</evidence>
<dbReference type="Gene3D" id="3.40.390.10">
    <property type="entry name" value="Collagenase (Catalytic Domain)"/>
    <property type="match status" value="1"/>
</dbReference>
<keyword evidence="3" id="KW-0245">EGF-like domain</keyword>
<dbReference type="GO" id="GO:0018996">
    <property type="term" value="P:molting cycle, collagen and cuticulin-based cuticle"/>
    <property type="evidence" value="ECO:0007669"/>
    <property type="project" value="InterPro"/>
</dbReference>
<keyword evidence="2 12" id="KW-0964">Secreted</keyword>
<keyword evidence="19" id="KW-1185">Reference proteome</keyword>
<feature type="domain" description="Peptidase M12A" evidence="17">
    <location>
        <begin position="125"/>
        <end position="322"/>
    </location>
</feature>
<gene>
    <name evidence="18" type="ORF">CYNAS_LOCUS8087</name>
</gene>
<dbReference type="AlphaFoldDB" id="A0AA36M210"/>
<dbReference type="GO" id="GO:0006508">
    <property type="term" value="P:proteolysis"/>
    <property type="evidence" value="ECO:0007669"/>
    <property type="project" value="UniProtKB-KW"/>
</dbReference>
<evidence type="ECO:0000256" key="2">
    <source>
        <dbReference type="ARBA" id="ARBA00022525"/>
    </source>
</evidence>
<evidence type="ECO:0000256" key="3">
    <source>
        <dbReference type="ARBA" id="ARBA00022536"/>
    </source>
</evidence>
<dbReference type="SMART" id="SM00235">
    <property type="entry name" value="ZnMc"/>
    <property type="match status" value="1"/>
</dbReference>
<dbReference type="Pfam" id="PF01400">
    <property type="entry name" value="Astacin"/>
    <property type="match status" value="1"/>
</dbReference>
<evidence type="ECO:0000256" key="11">
    <source>
        <dbReference type="ARBA" id="ARBA00023180"/>
    </source>
</evidence>
<dbReference type="PRINTS" id="PR00480">
    <property type="entry name" value="ASTACIN"/>
</dbReference>
<evidence type="ECO:0000256" key="12">
    <source>
        <dbReference type="PIRNR" id="PIRNR036365"/>
    </source>
</evidence>
<evidence type="ECO:0000256" key="14">
    <source>
        <dbReference type="PROSITE-ProRule" id="PRU01211"/>
    </source>
</evidence>
<evidence type="ECO:0000256" key="4">
    <source>
        <dbReference type="ARBA" id="ARBA00022670"/>
    </source>
</evidence>
<evidence type="ECO:0000256" key="10">
    <source>
        <dbReference type="ARBA" id="ARBA00023157"/>
    </source>
</evidence>
<dbReference type="PROSITE" id="PS51864">
    <property type="entry name" value="ASTACIN"/>
    <property type="match status" value="1"/>
</dbReference>
<keyword evidence="6" id="KW-0732">Signal</keyword>
<dbReference type="SUPFAM" id="SSF55486">
    <property type="entry name" value="Metalloproteases ('zincins'), catalytic domain"/>
    <property type="match status" value="1"/>
</dbReference>
<dbReference type="Proteomes" id="UP001176961">
    <property type="component" value="Unassembled WGS sequence"/>
</dbReference>
<dbReference type="InterPro" id="IPR024079">
    <property type="entry name" value="MetalloPept_cat_dom_sf"/>
</dbReference>
<organism evidence="18 19">
    <name type="scientific">Cylicocyclus nassatus</name>
    <name type="common">Nematode worm</name>
    <dbReference type="NCBI Taxonomy" id="53992"/>
    <lineage>
        <taxon>Eukaryota</taxon>
        <taxon>Metazoa</taxon>
        <taxon>Ecdysozoa</taxon>
        <taxon>Nematoda</taxon>
        <taxon>Chromadorea</taxon>
        <taxon>Rhabditida</taxon>
        <taxon>Rhabditina</taxon>
        <taxon>Rhabditomorpha</taxon>
        <taxon>Strongyloidea</taxon>
        <taxon>Strongylidae</taxon>
        <taxon>Cylicocyclus</taxon>
    </lineage>
</organism>
<dbReference type="Gene3D" id="2.60.120.290">
    <property type="entry name" value="Spermadhesin, CUB domain"/>
    <property type="match status" value="1"/>
</dbReference>
<feature type="active site" evidence="14">
    <location>
        <position position="215"/>
    </location>
</feature>
<dbReference type="PROSITE" id="PS01180">
    <property type="entry name" value="CUB"/>
    <property type="match status" value="1"/>
</dbReference>
<sequence length="482" mass="54990">MKTIFLLLLLFVCANASLLDWKKVNKLRKTLAKLEAHLDVARLLAIRERLESHLKVPEMNPQQQALLKQRLKEIKPAKVAKSDSIAEVNEESGISEILYQGDMVLTEEQAEELIKQEDGARERRQAYVDKKYKWPGKLYFSFYPNTKTKTKAAARKGAKLWHDNTCVDMIENSKVSERVAIFEGLGCYSYVGNLHRLQNLSLGRDCERYWIAAHELGHALGLKHVQARYDRDKYVKINVGNIPEDKRYTFAKTSKEEFSTYNIPYDFGSRMHYGAYDFAANQSKPTIIPHDGNFLHSMGSPFLSFYDFLLMNTHYGCLEKCKSKSSAAKCTNGGYPNPRNCSKCICPRGYGGVTCNERPQAKTCGKTVTASSKMQTITHILGNKKNTTVLDDFKQCYYWIKNPQKKKVKLTINDLGVRYVNVNCNYGGVEIKAQEDQKLSGYRFCDYKENKGKVVTSSSKIIPVILYTRFGATELKLNYKIV</sequence>
<keyword evidence="10 14" id="KW-1015">Disulfide bond</keyword>
<dbReference type="InterPro" id="IPR017050">
    <property type="entry name" value="Metallopeptidase_nem"/>
</dbReference>
<dbReference type="PANTHER" id="PTHR10127">
    <property type="entry name" value="DISCOIDIN, CUB, EGF, LAMININ , AND ZINC METALLOPROTEASE DOMAIN CONTAINING"/>
    <property type="match status" value="1"/>
</dbReference>
<comment type="caution">
    <text evidence="18">The sequence shown here is derived from an EMBL/GenBank/DDBJ whole genome shotgun (WGS) entry which is preliminary data.</text>
</comment>
<keyword evidence="7 14" id="KW-0378">Hydrolase</keyword>
<dbReference type="InterPro" id="IPR035914">
    <property type="entry name" value="Sperma_CUB_dom_sf"/>
</dbReference>